<dbReference type="AlphaFoldDB" id="A0A4Q7VKE1"/>
<dbReference type="EMBL" id="SHKN01000001">
    <property type="protein sequence ID" value="RZT96649.1"/>
    <property type="molecule type" value="Genomic_DNA"/>
</dbReference>
<organism evidence="2 3">
    <name type="scientific">Ancylomarina subtilis</name>
    <dbReference type="NCBI Taxonomy" id="1639035"/>
    <lineage>
        <taxon>Bacteria</taxon>
        <taxon>Pseudomonadati</taxon>
        <taxon>Bacteroidota</taxon>
        <taxon>Bacteroidia</taxon>
        <taxon>Marinilabiliales</taxon>
        <taxon>Marinifilaceae</taxon>
        <taxon>Ancylomarina</taxon>
    </lineage>
</organism>
<keyword evidence="3" id="KW-1185">Reference proteome</keyword>
<dbReference type="RefSeq" id="WP_130306646.1">
    <property type="nucleotide sequence ID" value="NZ_SHKN01000001.1"/>
</dbReference>
<evidence type="ECO:0000313" key="2">
    <source>
        <dbReference type="EMBL" id="RZT96649.1"/>
    </source>
</evidence>
<name>A0A4Q7VKE1_9BACT</name>
<evidence type="ECO:0000256" key="1">
    <source>
        <dbReference type="SAM" id="Coils"/>
    </source>
</evidence>
<accession>A0A4Q7VKE1</accession>
<comment type="caution">
    <text evidence="2">The sequence shown here is derived from an EMBL/GenBank/DDBJ whole genome shotgun (WGS) entry which is preliminary data.</text>
</comment>
<proteinExistence type="predicted"/>
<protein>
    <submittedName>
        <fullName evidence="2">Uncharacterized protein</fullName>
    </submittedName>
</protein>
<feature type="coiled-coil region" evidence="1">
    <location>
        <begin position="145"/>
        <end position="183"/>
    </location>
</feature>
<dbReference type="Proteomes" id="UP000293562">
    <property type="component" value="Unassembled WGS sequence"/>
</dbReference>
<sequence>MTETNKESKKETKKREKKIYVASAELVSAKENLSELIKSNKSITPTVASELIKFGVIDTPSSTQIGTRIKNFFDKFSSEELISLVNGLVKAEDKNSITSVIFGTSPNEELKIEDENSYKVLKSLLIDIDSSEIDNIIKVLEFEKVAKVEREAKVLKETIEADLAKLKKDKEKIDAELIEKQKQFDSMK</sequence>
<keyword evidence="1" id="KW-0175">Coiled coil</keyword>
<gene>
    <name evidence="2" type="ORF">EV201_1290</name>
</gene>
<reference evidence="2 3" key="1">
    <citation type="submission" date="2019-02" db="EMBL/GenBank/DDBJ databases">
        <title>Genomic Encyclopedia of Type Strains, Phase IV (KMG-IV): sequencing the most valuable type-strain genomes for metagenomic binning, comparative biology and taxonomic classification.</title>
        <authorList>
            <person name="Goeker M."/>
        </authorList>
    </citation>
    <scope>NUCLEOTIDE SEQUENCE [LARGE SCALE GENOMIC DNA]</scope>
    <source>
        <strain evidence="2 3">DSM 28825</strain>
    </source>
</reference>
<evidence type="ECO:0000313" key="3">
    <source>
        <dbReference type="Proteomes" id="UP000293562"/>
    </source>
</evidence>